<accession>A0A495R2R8</accession>
<keyword evidence="1" id="KW-1133">Transmembrane helix</keyword>
<dbReference type="Proteomes" id="UP000268233">
    <property type="component" value="Unassembled WGS sequence"/>
</dbReference>
<sequence length="87" mass="10020">MGYFELSFVRCVICIVLYPLFVKVFALAVGLKFQHYISVIFVDELSPAFLIYFLVLPFVGFRGLNQVFHITGVPVFGLGERENRQRN</sequence>
<keyword evidence="1" id="KW-0472">Membrane</keyword>
<reference evidence="2 3" key="1">
    <citation type="submission" date="2018-10" db="EMBL/GenBank/DDBJ databases">
        <title>Genomic Encyclopedia of Archaeal and Bacterial Type Strains, Phase II (KMG-II): from individual species to whole genera.</title>
        <authorList>
            <person name="Goeker M."/>
        </authorList>
    </citation>
    <scope>NUCLEOTIDE SEQUENCE [LARGE SCALE GENOMIC DNA]</scope>
    <source>
        <strain evidence="2 3">DSM 11927</strain>
    </source>
</reference>
<proteinExistence type="predicted"/>
<name>A0A495R2R8_9EURY</name>
<comment type="caution">
    <text evidence="2">The sequence shown here is derived from an EMBL/GenBank/DDBJ whole genome shotgun (WGS) entry which is preliminary data.</text>
</comment>
<keyword evidence="1" id="KW-0812">Transmembrane</keyword>
<evidence type="ECO:0000256" key="1">
    <source>
        <dbReference type="SAM" id="Phobius"/>
    </source>
</evidence>
<gene>
    <name evidence="2" type="ORF">BDK61_0805</name>
</gene>
<keyword evidence="3" id="KW-1185">Reference proteome</keyword>
<feature type="transmembrane region" description="Helical" evidence="1">
    <location>
        <begin position="36"/>
        <end position="59"/>
    </location>
</feature>
<evidence type="ECO:0000313" key="2">
    <source>
        <dbReference type="EMBL" id="RKS81519.1"/>
    </source>
</evidence>
<protein>
    <submittedName>
        <fullName evidence="2">Uncharacterized protein</fullName>
    </submittedName>
</protein>
<dbReference type="AlphaFoldDB" id="A0A495R2R8"/>
<organism evidence="2 3">
    <name type="scientific">Haloarcula quadrata</name>
    <dbReference type="NCBI Taxonomy" id="182779"/>
    <lineage>
        <taxon>Archaea</taxon>
        <taxon>Methanobacteriati</taxon>
        <taxon>Methanobacteriota</taxon>
        <taxon>Stenosarchaea group</taxon>
        <taxon>Halobacteria</taxon>
        <taxon>Halobacteriales</taxon>
        <taxon>Haloarculaceae</taxon>
        <taxon>Haloarcula</taxon>
    </lineage>
</organism>
<dbReference type="EMBL" id="RBWW01000001">
    <property type="protein sequence ID" value="RKS81519.1"/>
    <property type="molecule type" value="Genomic_DNA"/>
</dbReference>
<evidence type="ECO:0000313" key="3">
    <source>
        <dbReference type="Proteomes" id="UP000268233"/>
    </source>
</evidence>
<feature type="transmembrane region" description="Helical" evidence="1">
    <location>
        <begin position="7"/>
        <end position="30"/>
    </location>
</feature>